<comment type="subcellular location">
    <subcellularLocation>
        <location evidence="1">Cell membrane</location>
        <topology evidence="1">Multi-pass membrane protein</topology>
    </subcellularLocation>
</comment>
<evidence type="ECO:0000256" key="3">
    <source>
        <dbReference type="ARBA" id="ARBA00022448"/>
    </source>
</evidence>
<name>A0ABZ2KG74_9BACT</name>
<keyword evidence="5" id="KW-0997">Cell inner membrane</keyword>
<evidence type="ECO:0000256" key="1">
    <source>
        <dbReference type="ARBA" id="ARBA00004651"/>
    </source>
</evidence>
<evidence type="ECO:0000256" key="11">
    <source>
        <dbReference type="SAM" id="Phobius"/>
    </source>
</evidence>
<evidence type="ECO:0000256" key="6">
    <source>
        <dbReference type="ARBA" id="ARBA00022692"/>
    </source>
</evidence>
<evidence type="ECO:0000256" key="7">
    <source>
        <dbReference type="ARBA" id="ARBA00022989"/>
    </source>
</evidence>
<sequence length="326" mass="33681">MKARAFLRWETALFVLLLLIAIVGAARTDGGFLAGQNLFYLGLDIGEIAIMALPLTLVIVAAEIDLSVASVLGLSSALIGALWNAGWALETILPLVLLVGAVCGAFNGVLVTRMGLPSLAVTIGTLALYRGLALIVLGDHAVADFPATYTRFGTTPLPGTPIPYPIALFAMLAVVFGLLLHATAFGRAVFALGANEEAARFSGIRVKRNKELLFILSGVLSALAGIVYTFRFSSARADNGTGLELAVVAAVLLGGVSIFGGRGTIGGVILAVLVLGALRNVLILADTSTEVLTVVTGLLLLASVLAPAIIQGILNRFKRPIEGAPS</sequence>
<dbReference type="RefSeq" id="WP_394847685.1">
    <property type="nucleotide sequence ID" value="NZ_CP089982.1"/>
</dbReference>
<keyword evidence="3" id="KW-0813">Transport</keyword>
<dbReference type="Pfam" id="PF02653">
    <property type="entry name" value="BPD_transp_2"/>
    <property type="match status" value="1"/>
</dbReference>
<feature type="transmembrane region" description="Helical" evidence="11">
    <location>
        <begin position="242"/>
        <end position="260"/>
    </location>
</feature>
<protein>
    <recommendedName>
        <fullName evidence="10">Autoinducer 2 import system permease protein LsrD</fullName>
    </recommendedName>
</protein>
<feature type="transmembrane region" description="Helical" evidence="11">
    <location>
        <begin position="211"/>
        <end position="230"/>
    </location>
</feature>
<evidence type="ECO:0000256" key="8">
    <source>
        <dbReference type="ARBA" id="ARBA00023136"/>
    </source>
</evidence>
<feature type="transmembrane region" description="Helical" evidence="11">
    <location>
        <begin position="291"/>
        <end position="310"/>
    </location>
</feature>
<evidence type="ECO:0000313" key="13">
    <source>
        <dbReference type="Proteomes" id="UP001379533"/>
    </source>
</evidence>
<feature type="transmembrane region" description="Helical" evidence="11">
    <location>
        <begin position="68"/>
        <end position="86"/>
    </location>
</feature>
<evidence type="ECO:0000256" key="10">
    <source>
        <dbReference type="ARBA" id="ARBA00039381"/>
    </source>
</evidence>
<evidence type="ECO:0000256" key="5">
    <source>
        <dbReference type="ARBA" id="ARBA00022519"/>
    </source>
</evidence>
<feature type="transmembrane region" description="Helical" evidence="11">
    <location>
        <begin position="162"/>
        <end position="190"/>
    </location>
</feature>
<evidence type="ECO:0000256" key="2">
    <source>
        <dbReference type="ARBA" id="ARBA00011262"/>
    </source>
</evidence>
<comment type="function">
    <text evidence="9">Part of the ABC transporter complex LsrABCD involved in autoinducer 2 (AI-2) import. Probably responsible for the translocation of the substrate across the membrane.</text>
</comment>
<reference evidence="12 13" key="1">
    <citation type="submission" date="2021-12" db="EMBL/GenBank/DDBJ databases">
        <title>Discovery of the Pendulisporaceae a myxobacterial family with distinct sporulation behavior and unique specialized metabolism.</title>
        <authorList>
            <person name="Garcia R."/>
            <person name="Popoff A."/>
            <person name="Bader C.D."/>
            <person name="Loehr J."/>
            <person name="Walesch S."/>
            <person name="Walt C."/>
            <person name="Boldt J."/>
            <person name="Bunk B."/>
            <person name="Haeckl F.J.F.P.J."/>
            <person name="Gunesch A.P."/>
            <person name="Birkelbach J."/>
            <person name="Nuebel U."/>
            <person name="Pietschmann T."/>
            <person name="Bach T."/>
            <person name="Mueller R."/>
        </authorList>
    </citation>
    <scope>NUCLEOTIDE SEQUENCE [LARGE SCALE GENOMIC DNA]</scope>
    <source>
        <strain evidence="12 13">MSr12523</strain>
    </source>
</reference>
<keyword evidence="13" id="KW-1185">Reference proteome</keyword>
<feature type="transmembrane region" description="Helical" evidence="11">
    <location>
        <begin position="38"/>
        <end position="61"/>
    </location>
</feature>
<feature type="transmembrane region" description="Helical" evidence="11">
    <location>
        <begin position="119"/>
        <end position="142"/>
    </location>
</feature>
<keyword evidence="6 11" id="KW-0812">Transmembrane</keyword>
<dbReference type="PANTHER" id="PTHR32196:SF71">
    <property type="entry name" value="AUTOINDUCER 2 IMPORT SYSTEM PERMEASE PROTEIN LSRD"/>
    <property type="match status" value="1"/>
</dbReference>
<accession>A0ABZ2KG74</accession>
<dbReference type="PANTHER" id="PTHR32196">
    <property type="entry name" value="ABC TRANSPORTER PERMEASE PROTEIN YPHD-RELATED-RELATED"/>
    <property type="match status" value="1"/>
</dbReference>
<comment type="subunit">
    <text evidence="2">The complex is composed of two ATP-binding proteins (LsrA), two transmembrane proteins (LsrC and LsrD) and a solute-binding protein (LsrB).</text>
</comment>
<feature type="transmembrane region" description="Helical" evidence="11">
    <location>
        <begin position="92"/>
        <end position="112"/>
    </location>
</feature>
<keyword evidence="8 11" id="KW-0472">Membrane</keyword>
<dbReference type="Proteomes" id="UP001379533">
    <property type="component" value="Chromosome"/>
</dbReference>
<proteinExistence type="predicted"/>
<dbReference type="CDD" id="cd06579">
    <property type="entry name" value="TM_PBP1_transp_AraH_like"/>
    <property type="match status" value="1"/>
</dbReference>
<keyword evidence="7 11" id="KW-1133">Transmembrane helix</keyword>
<evidence type="ECO:0000256" key="9">
    <source>
        <dbReference type="ARBA" id="ARBA00025439"/>
    </source>
</evidence>
<dbReference type="InterPro" id="IPR001851">
    <property type="entry name" value="ABC_transp_permease"/>
</dbReference>
<dbReference type="EMBL" id="CP089982">
    <property type="protein sequence ID" value="WXA97069.1"/>
    <property type="molecule type" value="Genomic_DNA"/>
</dbReference>
<evidence type="ECO:0000313" key="12">
    <source>
        <dbReference type="EMBL" id="WXA97069.1"/>
    </source>
</evidence>
<keyword evidence="4" id="KW-1003">Cell membrane</keyword>
<evidence type="ECO:0000256" key="4">
    <source>
        <dbReference type="ARBA" id="ARBA00022475"/>
    </source>
</evidence>
<gene>
    <name evidence="12" type="ORF">LZC95_09505</name>
</gene>
<organism evidence="12 13">
    <name type="scientific">Pendulispora brunnea</name>
    <dbReference type="NCBI Taxonomy" id="2905690"/>
    <lineage>
        <taxon>Bacteria</taxon>
        <taxon>Pseudomonadati</taxon>
        <taxon>Myxococcota</taxon>
        <taxon>Myxococcia</taxon>
        <taxon>Myxococcales</taxon>
        <taxon>Sorangiineae</taxon>
        <taxon>Pendulisporaceae</taxon>
        <taxon>Pendulispora</taxon>
    </lineage>
</organism>